<sequence>MDLVTVTIFLLISTIAIGKGSDWFTDSLIPIARKLGVSGVSVGLILVSVAVSLPEVLVAGYGALKGHPNLSLGVALGSIICNIGLMTGISALIISNPLEELI</sequence>
<dbReference type="InterPro" id="IPR044880">
    <property type="entry name" value="NCX_ion-bd_dom_sf"/>
</dbReference>
<dbReference type="AlphaFoldDB" id="A0A1F7IBW7"/>
<evidence type="ECO:0000256" key="4">
    <source>
        <dbReference type="ARBA" id="ARBA00023136"/>
    </source>
</evidence>
<evidence type="ECO:0000313" key="8">
    <source>
        <dbReference type="Proteomes" id="UP000179270"/>
    </source>
</evidence>
<comment type="caution">
    <text evidence="7">The sequence shown here is derived from an EMBL/GenBank/DDBJ whole genome shotgun (WGS) entry which is preliminary data.</text>
</comment>
<name>A0A1F7IBW7_9BACT</name>
<accession>A0A1F7IBW7</accession>
<dbReference type="Pfam" id="PF01699">
    <property type="entry name" value="Na_Ca_ex"/>
    <property type="match status" value="1"/>
</dbReference>
<evidence type="ECO:0000313" key="7">
    <source>
        <dbReference type="EMBL" id="OGK40849.1"/>
    </source>
</evidence>
<dbReference type="Gene3D" id="1.20.1420.30">
    <property type="entry name" value="NCX, central ion-binding region"/>
    <property type="match status" value="1"/>
</dbReference>
<evidence type="ECO:0000256" key="1">
    <source>
        <dbReference type="ARBA" id="ARBA00004141"/>
    </source>
</evidence>
<dbReference type="GO" id="GO:0055085">
    <property type="term" value="P:transmembrane transport"/>
    <property type="evidence" value="ECO:0007669"/>
    <property type="project" value="InterPro"/>
</dbReference>
<reference evidence="7 8" key="1">
    <citation type="journal article" date="2016" name="Nat. Commun.">
        <title>Thousands of microbial genomes shed light on interconnected biogeochemical processes in an aquifer system.</title>
        <authorList>
            <person name="Anantharaman K."/>
            <person name="Brown C.T."/>
            <person name="Hug L.A."/>
            <person name="Sharon I."/>
            <person name="Castelle C.J."/>
            <person name="Probst A.J."/>
            <person name="Thomas B.C."/>
            <person name="Singh A."/>
            <person name="Wilkins M.J."/>
            <person name="Karaoz U."/>
            <person name="Brodie E.L."/>
            <person name="Williams K.H."/>
            <person name="Hubbard S.S."/>
            <person name="Banfield J.F."/>
        </authorList>
    </citation>
    <scope>NUCLEOTIDE SEQUENCE [LARGE SCALE GENOMIC DNA]</scope>
</reference>
<dbReference type="EMBL" id="MGAF01000025">
    <property type="protein sequence ID" value="OGK40849.1"/>
    <property type="molecule type" value="Genomic_DNA"/>
</dbReference>
<evidence type="ECO:0000256" key="5">
    <source>
        <dbReference type="SAM" id="Phobius"/>
    </source>
</evidence>
<keyword evidence="4 5" id="KW-0472">Membrane</keyword>
<organism evidence="7 8">
    <name type="scientific">Candidatus Roizmanbacteria bacterium RIFCSPLOWO2_01_FULL_35_13</name>
    <dbReference type="NCBI Taxonomy" id="1802055"/>
    <lineage>
        <taxon>Bacteria</taxon>
        <taxon>Candidatus Roizmaniibacteriota</taxon>
    </lineage>
</organism>
<keyword evidence="3 5" id="KW-1133">Transmembrane helix</keyword>
<dbReference type="Proteomes" id="UP000179270">
    <property type="component" value="Unassembled WGS sequence"/>
</dbReference>
<dbReference type="GO" id="GO:0016020">
    <property type="term" value="C:membrane"/>
    <property type="evidence" value="ECO:0007669"/>
    <property type="project" value="UniProtKB-SubCell"/>
</dbReference>
<feature type="domain" description="Sodium/calcium exchanger membrane region" evidence="6">
    <location>
        <begin position="7"/>
        <end position="95"/>
    </location>
</feature>
<feature type="transmembrane region" description="Helical" evidence="5">
    <location>
        <begin position="42"/>
        <end position="64"/>
    </location>
</feature>
<keyword evidence="2 5" id="KW-0812">Transmembrane</keyword>
<evidence type="ECO:0000259" key="6">
    <source>
        <dbReference type="Pfam" id="PF01699"/>
    </source>
</evidence>
<feature type="transmembrane region" description="Helical" evidence="5">
    <location>
        <begin position="71"/>
        <end position="94"/>
    </location>
</feature>
<evidence type="ECO:0000256" key="2">
    <source>
        <dbReference type="ARBA" id="ARBA00022692"/>
    </source>
</evidence>
<gene>
    <name evidence="7" type="ORF">A3A74_05895</name>
</gene>
<proteinExistence type="predicted"/>
<comment type="subcellular location">
    <subcellularLocation>
        <location evidence="1">Membrane</location>
        <topology evidence="1">Multi-pass membrane protein</topology>
    </subcellularLocation>
</comment>
<evidence type="ECO:0000256" key="3">
    <source>
        <dbReference type="ARBA" id="ARBA00022989"/>
    </source>
</evidence>
<dbReference type="InterPro" id="IPR004837">
    <property type="entry name" value="NaCa_Exmemb"/>
</dbReference>
<protein>
    <recommendedName>
        <fullName evidence="6">Sodium/calcium exchanger membrane region domain-containing protein</fullName>
    </recommendedName>
</protein>